<keyword evidence="1" id="KW-0812">Transmembrane</keyword>
<keyword evidence="3" id="KW-1185">Reference proteome</keyword>
<dbReference type="AlphaFoldDB" id="A0A238BJG6"/>
<evidence type="ECO:0000313" key="3">
    <source>
        <dbReference type="Proteomes" id="UP000242913"/>
    </source>
</evidence>
<keyword evidence="1" id="KW-0472">Membrane</keyword>
<evidence type="ECO:0008006" key="4">
    <source>
        <dbReference type="Google" id="ProtNLM"/>
    </source>
</evidence>
<keyword evidence="1" id="KW-1133">Transmembrane helix</keyword>
<proteinExistence type="predicted"/>
<evidence type="ECO:0000313" key="2">
    <source>
        <dbReference type="EMBL" id="OZC05521.1"/>
    </source>
</evidence>
<gene>
    <name evidence="2" type="ORF">X798_07505</name>
</gene>
<evidence type="ECO:0000256" key="1">
    <source>
        <dbReference type="SAM" id="Phobius"/>
    </source>
</evidence>
<name>A0A238BJG6_9BILA</name>
<organism evidence="2 3">
    <name type="scientific">Onchocerca flexuosa</name>
    <dbReference type="NCBI Taxonomy" id="387005"/>
    <lineage>
        <taxon>Eukaryota</taxon>
        <taxon>Metazoa</taxon>
        <taxon>Ecdysozoa</taxon>
        <taxon>Nematoda</taxon>
        <taxon>Chromadorea</taxon>
        <taxon>Rhabditida</taxon>
        <taxon>Spirurina</taxon>
        <taxon>Spiruromorpha</taxon>
        <taxon>Filarioidea</taxon>
        <taxon>Onchocercidae</taxon>
        <taxon>Onchocerca</taxon>
    </lineage>
</organism>
<dbReference type="Proteomes" id="UP000242913">
    <property type="component" value="Unassembled WGS sequence"/>
</dbReference>
<protein>
    <recommendedName>
        <fullName evidence="4">G_PROTEIN_RECEP_F1_2 domain-containing protein</fullName>
    </recommendedName>
</protein>
<reference evidence="2 3" key="1">
    <citation type="submission" date="2015-12" db="EMBL/GenBank/DDBJ databases">
        <title>Draft genome of the nematode, Onchocerca flexuosa.</title>
        <authorList>
            <person name="Mitreva M."/>
        </authorList>
    </citation>
    <scope>NUCLEOTIDE SEQUENCE [LARGE SCALE GENOMIC DNA]</scope>
    <source>
        <strain evidence="2">Red Deer</strain>
    </source>
</reference>
<accession>A0A238BJG6</accession>
<feature type="transmembrane region" description="Helical" evidence="1">
    <location>
        <begin position="21"/>
        <end position="44"/>
    </location>
</feature>
<sequence>MTMNRFVVFILPKYKAFFKSARLYFLIILVWLSVIAITSGDYYFCTRKFLAWNLSWKRDCAKSNGKGDTWWRCERNSYY</sequence>
<dbReference type="EMBL" id="KZ270896">
    <property type="protein sequence ID" value="OZC05521.1"/>
    <property type="molecule type" value="Genomic_DNA"/>
</dbReference>